<organism evidence="1 2">
    <name type="scientific">Manduca sexta</name>
    <name type="common">Tobacco hawkmoth</name>
    <name type="synonym">Tobacco hornworm</name>
    <dbReference type="NCBI Taxonomy" id="7130"/>
    <lineage>
        <taxon>Eukaryota</taxon>
        <taxon>Metazoa</taxon>
        <taxon>Ecdysozoa</taxon>
        <taxon>Arthropoda</taxon>
        <taxon>Hexapoda</taxon>
        <taxon>Insecta</taxon>
        <taxon>Pterygota</taxon>
        <taxon>Neoptera</taxon>
        <taxon>Endopterygota</taxon>
        <taxon>Lepidoptera</taxon>
        <taxon>Glossata</taxon>
        <taxon>Ditrysia</taxon>
        <taxon>Bombycoidea</taxon>
        <taxon>Sphingidae</taxon>
        <taxon>Sphinginae</taxon>
        <taxon>Sphingini</taxon>
        <taxon>Manduca</taxon>
    </lineage>
</organism>
<feature type="non-terminal residue" evidence="1">
    <location>
        <position position="18"/>
    </location>
</feature>
<evidence type="ECO:0000313" key="2">
    <source>
        <dbReference type="Proteomes" id="UP000791440"/>
    </source>
</evidence>
<accession>A0A921ZMV2</accession>
<evidence type="ECO:0000313" key="1">
    <source>
        <dbReference type="EMBL" id="KAG6460570.1"/>
    </source>
</evidence>
<name>A0A921ZMV2_MANSE</name>
<reference evidence="1" key="2">
    <citation type="submission" date="2020-12" db="EMBL/GenBank/DDBJ databases">
        <authorList>
            <person name="Kanost M."/>
        </authorList>
    </citation>
    <scope>NUCLEOTIDE SEQUENCE</scope>
</reference>
<protein>
    <submittedName>
        <fullName evidence="1">Uncharacterized protein</fullName>
    </submittedName>
</protein>
<dbReference type="EMBL" id="JH668680">
    <property type="protein sequence ID" value="KAG6460570.1"/>
    <property type="molecule type" value="Genomic_DNA"/>
</dbReference>
<sequence length="18" mass="2134">MHRGSWRHIVCSILLVII</sequence>
<dbReference type="Proteomes" id="UP000791440">
    <property type="component" value="Unassembled WGS sequence"/>
</dbReference>
<comment type="caution">
    <text evidence="1">The sequence shown here is derived from an EMBL/GenBank/DDBJ whole genome shotgun (WGS) entry which is preliminary data.</text>
</comment>
<gene>
    <name evidence="1" type="ORF">O3G_MSEX012067</name>
</gene>
<reference evidence="1" key="1">
    <citation type="journal article" date="2016" name="Insect Biochem. Mol. Biol.">
        <title>Multifaceted biological insights from a draft genome sequence of the tobacco hornworm moth, Manduca sexta.</title>
        <authorList>
            <person name="Kanost M.R."/>
            <person name="Arrese E.L."/>
            <person name="Cao X."/>
            <person name="Chen Y.R."/>
            <person name="Chellapilla S."/>
            <person name="Goldsmith M.R."/>
            <person name="Grosse-Wilde E."/>
            <person name="Heckel D.G."/>
            <person name="Herndon N."/>
            <person name="Jiang H."/>
            <person name="Papanicolaou A."/>
            <person name="Qu J."/>
            <person name="Soulages J.L."/>
            <person name="Vogel H."/>
            <person name="Walters J."/>
            <person name="Waterhouse R.M."/>
            <person name="Ahn S.J."/>
            <person name="Almeida F.C."/>
            <person name="An C."/>
            <person name="Aqrawi P."/>
            <person name="Bretschneider A."/>
            <person name="Bryant W.B."/>
            <person name="Bucks S."/>
            <person name="Chao H."/>
            <person name="Chevignon G."/>
            <person name="Christen J.M."/>
            <person name="Clarke D.F."/>
            <person name="Dittmer N.T."/>
            <person name="Ferguson L.C.F."/>
            <person name="Garavelou S."/>
            <person name="Gordon K.H.J."/>
            <person name="Gunaratna R.T."/>
            <person name="Han Y."/>
            <person name="Hauser F."/>
            <person name="He Y."/>
            <person name="Heidel-Fischer H."/>
            <person name="Hirsh A."/>
            <person name="Hu Y."/>
            <person name="Jiang H."/>
            <person name="Kalra D."/>
            <person name="Klinner C."/>
            <person name="Konig C."/>
            <person name="Kovar C."/>
            <person name="Kroll A.R."/>
            <person name="Kuwar S.S."/>
            <person name="Lee S.L."/>
            <person name="Lehman R."/>
            <person name="Li K."/>
            <person name="Li Z."/>
            <person name="Liang H."/>
            <person name="Lovelace S."/>
            <person name="Lu Z."/>
            <person name="Mansfield J.H."/>
            <person name="McCulloch K.J."/>
            <person name="Mathew T."/>
            <person name="Morton B."/>
            <person name="Muzny D.M."/>
            <person name="Neunemann D."/>
            <person name="Ongeri F."/>
            <person name="Pauchet Y."/>
            <person name="Pu L.L."/>
            <person name="Pyrousis I."/>
            <person name="Rao X.J."/>
            <person name="Redding A."/>
            <person name="Roesel C."/>
            <person name="Sanchez-Gracia A."/>
            <person name="Schaack S."/>
            <person name="Shukla A."/>
            <person name="Tetreau G."/>
            <person name="Wang Y."/>
            <person name="Xiong G.H."/>
            <person name="Traut W."/>
            <person name="Walsh T.K."/>
            <person name="Worley K.C."/>
            <person name="Wu D."/>
            <person name="Wu W."/>
            <person name="Wu Y.Q."/>
            <person name="Zhang X."/>
            <person name="Zou Z."/>
            <person name="Zucker H."/>
            <person name="Briscoe A.D."/>
            <person name="Burmester T."/>
            <person name="Clem R.J."/>
            <person name="Feyereisen R."/>
            <person name="Grimmelikhuijzen C.J.P."/>
            <person name="Hamodrakas S.J."/>
            <person name="Hansson B.S."/>
            <person name="Huguet E."/>
            <person name="Jermiin L.S."/>
            <person name="Lan Q."/>
            <person name="Lehman H.K."/>
            <person name="Lorenzen M."/>
            <person name="Merzendorfer H."/>
            <person name="Michalopoulos I."/>
            <person name="Morton D.B."/>
            <person name="Muthukrishnan S."/>
            <person name="Oakeshott J.G."/>
            <person name="Palmer W."/>
            <person name="Park Y."/>
            <person name="Passarelli A.L."/>
            <person name="Rozas J."/>
            <person name="Schwartz L.M."/>
            <person name="Smith W."/>
            <person name="Southgate A."/>
            <person name="Vilcinskas A."/>
            <person name="Vogt R."/>
            <person name="Wang P."/>
            <person name="Werren J."/>
            <person name="Yu X.Q."/>
            <person name="Zhou J.J."/>
            <person name="Brown S.J."/>
            <person name="Scherer S.E."/>
            <person name="Richards S."/>
            <person name="Blissard G.W."/>
        </authorList>
    </citation>
    <scope>NUCLEOTIDE SEQUENCE</scope>
</reference>
<dbReference type="AlphaFoldDB" id="A0A921ZMV2"/>
<keyword evidence="2" id="KW-1185">Reference proteome</keyword>
<proteinExistence type="predicted"/>